<proteinExistence type="predicted"/>
<dbReference type="Proteomes" id="UP000823775">
    <property type="component" value="Unassembled WGS sequence"/>
</dbReference>
<reference evidence="1 2" key="1">
    <citation type="journal article" date="2021" name="BMC Genomics">
        <title>Datura genome reveals duplications of psychoactive alkaloid biosynthetic genes and high mutation rate following tissue culture.</title>
        <authorList>
            <person name="Rajewski A."/>
            <person name="Carter-House D."/>
            <person name="Stajich J."/>
            <person name="Litt A."/>
        </authorList>
    </citation>
    <scope>NUCLEOTIDE SEQUENCE [LARGE SCALE GENOMIC DNA]</scope>
    <source>
        <strain evidence="1">AR-01</strain>
    </source>
</reference>
<evidence type="ECO:0000313" key="1">
    <source>
        <dbReference type="EMBL" id="MCD7469288.1"/>
    </source>
</evidence>
<sequence length="58" mass="6535">AVNTTSYHELHTLSDKWVVPELGKPLEIPPDLLMLNVGEVTSWYFDVATYSWGPCPNC</sequence>
<comment type="caution">
    <text evidence="1">The sequence shown here is derived from an EMBL/GenBank/DDBJ whole genome shotgun (WGS) entry which is preliminary data.</text>
</comment>
<protein>
    <recommendedName>
        <fullName evidence="3">Cytochrome oxidase subunit II</fullName>
    </recommendedName>
</protein>
<name>A0ABS8TDT9_DATST</name>
<gene>
    <name evidence="1" type="ORF">HAX54_008219</name>
</gene>
<dbReference type="EMBL" id="JACEIK010001423">
    <property type="protein sequence ID" value="MCD7469288.1"/>
    <property type="molecule type" value="Genomic_DNA"/>
</dbReference>
<evidence type="ECO:0008006" key="3">
    <source>
        <dbReference type="Google" id="ProtNLM"/>
    </source>
</evidence>
<evidence type="ECO:0000313" key="2">
    <source>
        <dbReference type="Proteomes" id="UP000823775"/>
    </source>
</evidence>
<accession>A0ABS8TDT9</accession>
<keyword evidence="2" id="KW-1185">Reference proteome</keyword>
<feature type="non-terminal residue" evidence="1">
    <location>
        <position position="1"/>
    </location>
</feature>
<organism evidence="1 2">
    <name type="scientific">Datura stramonium</name>
    <name type="common">Jimsonweed</name>
    <name type="synonym">Common thornapple</name>
    <dbReference type="NCBI Taxonomy" id="4076"/>
    <lineage>
        <taxon>Eukaryota</taxon>
        <taxon>Viridiplantae</taxon>
        <taxon>Streptophyta</taxon>
        <taxon>Embryophyta</taxon>
        <taxon>Tracheophyta</taxon>
        <taxon>Spermatophyta</taxon>
        <taxon>Magnoliopsida</taxon>
        <taxon>eudicotyledons</taxon>
        <taxon>Gunneridae</taxon>
        <taxon>Pentapetalae</taxon>
        <taxon>asterids</taxon>
        <taxon>lamiids</taxon>
        <taxon>Solanales</taxon>
        <taxon>Solanaceae</taxon>
        <taxon>Solanoideae</taxon>
        <taxon>Datureae</taxon>
        <taxon>Datura</taxon>
    </lineage>
</organism>